<dbReference type="EMBL" id="CAJNOG010001292">
    <property type="protein sequence ID" value="CAF1429448.1"/>
    <property type="molecule type" value="Genomic_DNA"/>
</dbReference>
<evidence type="ECO:0000313" key="3">
    <source>
        <dbReference type="Proteomes" id="UP000663844"/>
    </source>
</evidence>
<sequence length="117" mass="14093">MRWLALLYEANISIFDSSSNGWMNGRIRRHFKFFGDQYTIEWNEESIVMETKFHYQNQETILAQFRRRWILLLWTRKYDLEIFSKQIPDAIYILALAAKDHNIAQASERSRSTRKTG</sequence>
<proteinExistence type="predicted"/>
<dbReference type="Proteomes" id="UP000663845">
    <property type="component" value="Unassembled WGS sequence"/>
</dbReference>
<name>A0A819XYU0_9BILA</name>
<evidence type="ECO:0000313" key="2">
    <source>
        <dbReference type="EMBL" id="CAF4142449.1"/>
    </source>
</evidence>
<dbReference type="AlphaFoldDB" id="A0A819XYU0"/>
<accession>A0A819XYU0</accession>
<evidence type="ECO:0000313" key="1">
    <source>
        <dbReference type="EMBL" id="CAF1429448.1"/>
    </source>
</evidence>
<reference evidence="2" key="1">
    <citation type="submission" date="2021-02" db="EMBL/GenBank/DDBJ databases">
        <authorList>
            <person name="Nowell W R."/>
        </authorList>
    </citation>
    <scope>NUCLEOTIDE SEQUENCE</scope>
</reference>
<dbReference type="EMBL" id="CAJOAZ010006702">
    <property type="protein sequence ID" value="CAF4142449.1"/>
    <property type="molecule type" value="Genomic_DNA"/>
</dbReference>
<organism evidence="2 3">
    <name type="scientific">Adineta steineri</name>
    <dbReference type="NCBI Taxonomy" id="433720"/>
    <lineage>
        <taxon>Eukaryota</taxon>
        <taxon>Metazoa</taxon>
        <taxon>Spiralia</taxon>
        <taxon>Gnathifera</taxon>
        <taxon>Rotifera</taxon>
        <taxon>Eurotatoria</taxon>
        <taxon>Bdelloidea</taxon>
        <taxon>Adinetida</taxon>
        <taxon>Adinetidae</taxon>
        <taxon>Adineta</taxon>
    </lineage>
</organism>
<protein>
    <submittedName>
        <fullName evidence="2">Uncharacterized protein</fullName>
    </submittedName>
</protein>
<dbReference type="Proteomes" id="UP000663844">
    <property type="component" value="Unassembled WGS sequence"/>
</dbReference>
<comment type="caution">
    <text evidence="2">The sequence shown here is derived from an EMBL/GenBank/DDBJ whole genome shotgun (WGS) entry which is preliminary data.</text>
</comment>
<gene>
    <name evidence="1" type="ORF">JYZ213_LOCUS39480</name>
    <name evidence="2" type="ORF">OXD698_LOCUS37618</name>
</gene>